<dbReference type="PANTHER" id="PTHR46517">
    <property type="entry name" value="FRUCTOSE-2,6-BISPHOSPHATASE TIGAR"/>
    <property type="match status" value="1"/>
</dbReference>
<dbReference type="GO" id="GO:0004331">
    <property type="term" value="F:fructose-2,6-bisphosphate 2-phosphatase activity"/>
    <property type="evidence" value="ECO:0007669"/>
    <property type="project" value="TreeGrafter"/>
</dbReference>
<name>A0A0R1K5L7_9LACO</name>
<reference evidence="3 4" key="1">
    <citation type="journal article" date="2015" name="Genome Announc.">
        <title>Expanding the biotechnology potential of lactobacilli through comparative genomics of 213 strains and associated genera.</title>
        <authorList>
            <person name="Sun Z."/>
            <person name="Harris H.M."/>
            <person name="McCann A."/>
            <person name="Guo C."/>
            <person name="Argimon S."/>
            <person name="Zhang W."/>
            <person name="Yang X."/>
            <person name="Jeffery I.B."/>
            <person name="Cooney J.C."/>
            <person name="Kagawa T.F."/>
            <person name="Liu W."/>
            <person name="Song Y."/>
            <person name="Salvetti E."/>
            <person name="Wrobel A."/>
            <person name="Rasinkangas P."/>
            <person name="Parkhill J."/>
            <person name="Rea M.C."/>
            <person name="O'Sullivan O."/>
            <person name="Ritari J."/>
            <person name="Douillard F.P."/>
            <person name="Paul Ross R."/>
            <person name="Yang R."/>
            <person name="Briner A.E."/>
            <person name="Felis G.E."/>
            <person name="de Vos W.M."/>
            <person name="Barrangou R."/>
            <person name="Klaenhammer T.R."/>
            <person name="Caufield P.W."/>
            <person name="Cui Y."/>
            <person name="Zhang H."/>
            <person name="O'Toole P.W."/>
        </authorList>
    </citation>
    <scope>NUCLEOTIDE SEQUENCE [LARGE SCALE GENOMIC DNA]</scope>
    <source>
        <strain evidence="3 4">DSM 19682</strain>
    </source>
</reference>
<evidence type="ECO:0000313" key="4">
    <source>
        <dbReference type="Proteomes" id="UP000051248"/>
    </source>
</evidence>
<dbReference type="InterPro" id="IPR013078">
    <property type="entry name" value="His_Pase_superF_clade-1"/>
</dbReference>
<dbReference type="SUPFAM" id="SSF53254">
    <property type="entry name" value="Phosphoglycerate mutase-like"/>
    <property type="match status" value="1"/>
</dbReference>
<sequence>MMGKMQGWSDTPLTDEGVSVLEKTGEFLKNTHFDSIYSSDLKRAVDTANIIKNENLVSNTEIHLTKNLREMCFGAFEGDKGSDVLKYVVNKYGKVTKSKTDDPFTSISAKGFLKKSDPTGMAENVEDLSVRIEAVIQQLLNENKIDSTILVVSHGAFLETLILKYFGEKFDDSGAFPDNGSITVTDLTNDDFKLEKFNILPK</sequence>
<dbReference type="InterPro" id="IPR051695">
    <property type="entry name" value="Phosphoglycerate_Mutase"/>
</dbReference>
<dbReference type="CDD" id="cd07067">
    <property type="entry name" value="HP_PGM_like"/>
    <property type="match status" value="1"/>
</dbReference>
<feature type="binding site" evidence="2">
    <location>
        <position position="43"/>
    </location>
    <ligand>
        <name>substrate</name>
    </ligand>
</feature>
<accession>A0A0R1K5L7</accession>
<dbReference type="Proteomes" id="UP000051248">
    <property type="component" value="Unassembled WGS sequence"/>
</dbReference>
<dbReference type="Pfam" id="PF00300">
    <property type="entry name" value="His_Phos_1"/>
    <property type="match status" value="1"/>
</dbReference>
<dbReference type="EMBL" id="AZDZ01000019">
    <property type="protein sequence ID" value="KRK78886.1"/>
    <property type="molecule type" value="Genomic_DNA"/>
</dbReference>
<evidence type="ECO:0008006" key="5">
    <source>
        <dbReference type="Google" id="ProtNLM"/>
    </source>
</evidence>
<feature type="binding site" evidence="2">
    <location>
        <position position="80"/>
    </location>
    <ligand>
        <name>substrate</name>
    </ligand>
</feature>
<proteinExistence type="predicted"/>
<protein>
    <recommendedName>
        <fullName evidence="5">Phosphoglycerate mutase</fullName>
    </recommendedName>
</protein>
<dbReference type="GO" id="GO:0005829">
    <property type="term" value="C:cytosol"/>
    <property type="evidence" value="ECO:0007669"/>
    <property type="project" value="TreeGrafter"/>
</dbReference>
<keyword evidence="1" id="KW-0378">Hydrolase</keyword>
<evidence type="ECO:0000313" key="3">
    <source>
        <dbReference type="EMBL" id="KRK78886.1"/>
    </source>
</evidence>
<comment type="caution">
    <text evidence="3">The sequence shown here is derived from an EMBL/GenBank/DDBJ whole genome shotgun (WGS) entry which is preliminary data.</text>
</comment>
<dbReference type="STRING" id="1423775.FD03_GL001244"/>
<dbReference type="GO" id="GO:0043456">
    <property type="term" value="P:regulation of pentose-phosphate shunt"/>
    <property type="evidence" value="ECO:0007669"/>
    <property type="project" value="TreeGrafter"/>
</dbReference>
<dbReference type="InterPro" id="IPR029033">
    <property type="entry name" value="His_PPase_superfam"/>
</dbReference>
<dbReference type="PANTHER" id="PTHR46517:SF1">
    <property type="entry name" value="FRUCTOSE-2,6-BISPHOSPHATASE TIGAR"/>
    <property type="match status" value="1"/>
</dbReference>
<dbReference type="eggNOG" id="COG0406">
    <property type="taxonomic scope" value="Bacteria"/>
</dbReference>
<dbReference type="Gene3D" id="3.40.50.1240">
    <property type="entry name" value="Phosphoglycerate mutase-like"/>
    <property type="match status" value="1"/>
</dbReference>
<dbReference type="PATRIC" id="fig|1423775.4.peg.1275"/>
<dbReference type="AlphaFoldDB" id="A0A0R1K5L7"/>
<evidence type="ECO:0000256" key="2">
    <source>
        <dbReference type="PIRSR" id="PIRSR613078-2"/>
    </source>
</evidence>
<organism evidence="3 4">
    <name type="scientific">Companilactobacillus nodensis DSM 19682 = JCM 14932 = NBRC 107160</name>
    <dbReference type="NCBI Taxonomy" id="1423775"/>
    <lineage>
        <taxon>Bacteria</taxon>
        <taxon>Bacillati</taxon>
        <taxon>Bacillota</taxon>
        <taxon>Bacilli</taxon>
        <taxon>Lactobacillales</taxon>
        <taxon>Lactobacillaceae</taxon>
        <taxon>Companilactobacillus</taxon>
    </lineage>
</organism>
<keyword evidence="4" id="KW-1185">Reference proteome</keyword>
<dbReference type="GO" id="GO:0045820">
    <property type="term" value="P:negative regulation of glycolytic process"/>
    <property type="evidence" value="ECO:0007669"/>
    <property type="project" value="TreeGrafter"/>
</dbReference>
<gene>
    <name evidence="3" type="ORF">FD03_GL001244</name>
</gene>
<evidence type="ECO:0000256" key="1">
    <source>
        <dbReference type="ARBA" id="ARBA00022801"/>
    </source>
</evidence>